<proteinExistence type="predicted"/>
<reference evidence="1" key="2">
    <citation type="journal article" date="2015" name="Data Brief">
        <title>Shoot transcriptome of the giant reed, Arundo donax.</title>
        <authorList>
            <person name="Barrero R.A."/>
            <person name="Guerrero F.D."/>
            <person name="Moolhuijzen P."/>
            <person name="Goolsby J.A."/>
            <person name="Tidwell J."/>
            <person name="Bellgard S.E."/>
            <person name="Bellgard M.I."/>
        </authorList>
    </citation>
    <scope>NUCLEOTIDE SEQUENCE</scope>
    <source>
        <tissue evidence="1">Shoot tissue taken approximately 20 cm above the soil surface</tissue>
    </source>
</reference>
<dbReference type="EMBL" id="GBRH01191965">
    <property type="protein sequence ID" value="JAE05931.1"/>
    <property type="molecule type" value="Transcribed_RNA"/>
</dbReference>
<sequence length="78" mass="8844">MHVFDSAVNRSSVFKCHKAKAPVAVCVSLQHDLGRSNELRLFLDLSNSRTYHNSDIGASSCNYLHNRIYSHDSKGHYH</sequence>
<protein>
    <submittedName>
        <fullName evidence="1">Uncharacterized protein</fullName>
    </submittedName>
</protein>
<evidence type="ECO:0000313" key="1">
    <source>
        <dbReference type="EMBL" id="JAE05931.1"/>
    </source>
</evidence>
<organism evidence="1">
    <name type="scientific">Arundo donax</name>
    <name type="common">Giant reed</name>
    <name type="synonym">Donax arundinaceus</name>
    <dbReference type="NCBI Taxonomy" id="35708"/>
    <lineage>
        <taxon>Eukaryota</taxon>
        <taxon>Viridiplantae</taxon>
        <taxon>Streptophyta</taxon>
        <taxon>Embryophyta</taxon>
        <taxon>Tracheophyta</taxon>
        <taxon>Spermatophyta</taxon>
        <taxon>Magnoliopsida</taxon>
        <taxon>Liliopsida</taxon>
        <taxon>Poales</taxon>
        <taxon>Poaceae</taxon>
        <taxon>PACMAD clade</taxon>
        <taxon>Arundinoideae</taxon>
        <taxon>Arundineae</taxon>
        <taxon>Arundo</taxon>
    </lineage>
</organism>
<accession>A0A0A9F704</accession>
<name>A0A0A9F704_ARUDO</name>
<dbReference type="AlphaFoldDB" id="A0A0A9F704"/>
<reference evidence="1" key="1">
    <citation type="submission" date="2014-09" db="EMBL/GenBank/DDBJ databases">
        <authorList>
            <person name="Magalhaes I.L.F."/>
            <person name="Oliveira U."/>
            <person name="Santos F.R."/>
            <person name="Vidigal T.H.D.A."/>
            <person name="Brescovit A.D."/>
            <person name="Santos A.J."/>
        </authorList>
    </citation>
    <scope>NUCLEOTIDE SEQUENCE</scope>
    <source>
        <tissue evidence="1">Shoot tissue taken approximately 20 cm above the soil surface</tissue>
    </source>
</reference>